<dbReference type="PANTHER" id="PTHR42760:SF133">
    <property type="entry name" value="3-OXOACYL-[ACYL-CARRIER-PROTEIN] REDUCTASE"/>
    <property type="match status" value="1"/>
</dbReference>
<evidence type="ECO:0000256" key="1">
    <source>
        <dbReference type="ARBA" id="ARBA00006484"/>
    </source>
</evidence>
<dbReference type="RefSeq" id="WP_046981783.1">
    <property type="nucleotide sequence ID" value="NZ_CP043476.1"/>
</dbReference>
<evidence type="ECO:0000313" key="5">
    <source>
        <dbReference type="Proteomes" id="UP000238261"/>
    </source>
</evidence>
<reference evidence="5" key="1">
    <citation type="submission" date="2016-08" db="EMBL/GenBank/DDBJ databases">
        <authorList>
            <person name="Merda D."/>
            <person name="Briand M."/>
            <person name="Taghouti G."/>
            <person name="Carrere S."/>
            <person name="Gouzy J."/>
            <person name="Portier P."/>
            <person name="Jacques M.-A."/>
            <person name="Fischer-Le Saux M."/>
        </authorList>
    </citation>
    <scope>NUCLEOTIDE SEQUENCE [LARGE SCALE GENOMIC DNA]</scope>
    <source>
        <strain evidence="5">CFBP1156</strain>
    </source>
</reference>
<dbReference type="GO" id="GO:0048038">
    <property type="term" value="F:quinone binding"/>
    <property type="evidence" value="ECO:0007669"/>
    <property type="project" value="TreeGrafter"/>
</dbReference>
<accession>A0A2S7EVJ1</accession>
<dbReference type="AlphaFoldDB" id="A0A2S7EVJ1"/>
<feature type="domain" description="Ketoreductase" evidence="3">
    <location>
        <begin position="26"/>
        <end position="204"/>
    </location>
</feature>
<dbReference type="InterPro" id="IPR057326">
    <property type="entry name" value="KR_dom"/>
</dbReference>
<keyword evidence="5" id="KW-1185">Reference proteome</keyword>
<evidence type="ECO:0000256" key="2">
    <source>
        <dbReference type="ARBA" id="ARBA00023002"/>
    </source>
</evidence>
<dbReference type="PANTHER" id="PTHR42760">
    <property type="entry name" value="SHORT-CHAIN DEHYDROGENASES/REDUCTASES FAMILY MEMBER"/>
    <property type="match status" value="1"/>
</dbReference>
<keyword evidence="2" id="KW-0560">Oxidoreductase</keyword>
<evidence type="ECO:0000259" key="3">
    <source>
        <dbReference type="SMART" id="SM00822"/>
    </source>
</evidence>
<dbReference type="CDD" id="cd05233">
    <property type="entry name" value="SDR_c"/>
    <property type="match status" value="1"/>
</dbReference>
<dbReference type="InterPro" id="IPR002347">
    <property type="entry name" value="SDR_fam"/>
</dbReference>
<organism evidence="4 5">
    <name type="scientific">Xanthomonas hyacinthi</name>
    <dbReference type="NCBI Taxonomy" id="56455"/>
    <lineage>
        <taxon>Bacteria</taxon>
        <taxon>Pseudomonadati</taxon>
        <taxon>Pseudomonadota</taxon>
        <taxon>Gammaproteobacteria</taxon>
        <taxon>Lysobacterales</taxon>
        <taxon>Lysobacteraceae</taxon>
        <taxon>Xanthomonas</taxon>
    </lineage>
</organism>
<evidence type="ECO:0000313" key="4">
    <source>
        <dbReference type="EMBL" id="PPU97155.1"/>
    </source>
</evidence>
<protein>
    <submittedName>
        <fullName evidence="4">3-oxoacyl-ACP reductase</fullName>
    </submittedName>
</protein>
<comment type="similarity">
    <text evidence="1">Belongs to the short-chain dehydrogenases/reductases (SDR) family.</text>
</comment>
<dbReference type="PRINTS" id="PR00080">
    <property type="entry name" value="SDRFAMILY"/>
</dbReference>
<dbReference type="OrthoDB" id="8653364at2"/>
<dbReference type="EMBL" id="MDEG01000010">
    <property type="protein sequence ID" value="PPU97155.1"/>
    <property type="molecule type" value="Genomic_DNA"/>
</dbReference>
<dbReference type="InterPro" id="IPR036291">
    <property type="entry name" value="NAD(P)-bd_dom_sf"/>
</dbReference>
<dbReference type="Gene3D" id="3.40.50.720">
    <property type="entry name" value="NAD(P)-binding Rossmann-like Domain"/>
    <property type="match status" value="1"/>
</dbReference>
<proteinExistence type="inferred from homology"/>
<dbReference type="FunFam" id="3.40.50.720:FF:000084">
    <property type="entry name" value="Short-chain dehydrogenase reductase"/>
    <property type="match status" value="1"/>
</dbReference>
<dbReference type="GO" id="GO:0016616">
    <property type="term" value="F:oxidoreductase activity, acting on the CH-OH group of donors, NAD or NADP as acceptor"/>
    <property type="evidence" value="ECO:0007669"/>
    <property type="project" value="TreeGrafter"/>
</dbReference>
<dbReference type="Pfam" id="PF13561">
    <property type="entry name" value="adh_short_C2"/>
    <property type="match status" value="1"/>
</dbReference>
<comment type="caution">
    <text evidence="4">The sequence shown here is derived from an EMBL/GenBank/DDBJ whole genome shotgun (WGS) entry which is preliminary data.</text>
</comment>
<name>A0A2S7EVJ1_9XANT</name>
<dbReference type="SMART" id="SM00822">
    <property type="entry name" value="PKS_KR"/>
    <property type="match status" value="1"/>
</dbReference>
<dbReference type="SUPFAM" id="SSF51735">
    <property type="entry name" value="NAD(P)-binding Rossmann-fold domains"/>
    <property type="match status" value="1"/>
</dbReference>
<dbReference type="PRINTS" id="PR00081">
    <property type="entry name" value="GDHRDH"/>
</dbReference>
<gene>
    <name evidence="4" type="ORF">XhyaCFBP1156_12420</name>
</gene>
<dbReference type="GO" id="GO:0006633">
    <property type="term" value="P:fatty acid biosynthetic process"/>
    <property type="evidence" value="ECO:0007669"/>
    <property type="project" value="TreeGrafter"/>
</dbReference>
<sequence length="259" mass="26869">MTEHAAASSFDIASALLRDMFGLQGKTVLVTGASKGIGQAVAQTCAAAGAGVLLAGRDAVRLEAVLASLDGDGHRLFVGDLSDSTTLQRLAVESGPVDGLVHSAGIRGLAPMKLVGESFLKEVLDINYVAPVMLTRHLLARQSIRAGGSIVFISSIAALTGTVGVGPYAGSKAALIGTLRPLALELARRNIRANALCPGLVETTLITEDKSWFEESRKRYPLGVGQPDDVALACLYFLSNASDKVTGQAFSMDGGVEFA</sequence>
<dbReference type="Proteomes" id="UP000238261">
    <property type="component" value="Unassembled WGS sequence"/>
</dbReference>